<protein>
    <submittedName>
        <fullName evidence="5">GPATCH1</fullName>
    </submittedName>
</protein>
<feature type="region of interest" description="Disordered" evidence="2">
    <location>
        <begin position="102"/>
        <end position="136"/>
    </location>
</feature>
<feature type="domain" description="G-patch" evidence="4">
    <location>
        <begin position="147"/>
        <end position="167"/>
    </location>
</feature>
<evidence type="ECO:0000256" key="2">
    <source>
        <dbReference type="SAM" id="MobiDB-lite"/>
    </source>
</evidence>
<evidence type="ECO:0000259" key="4">
    <source>
        <dbReference type="PROSITE" id="PS50174"/>
    </source>
</evidence>
<dbReference type="EMBL" id="CP092863">
    <property type="protein sequence ID" value="UYV60325.1"/>
    <property type="molecule type" value="Genomic_DNA"/>
</dbReference>
<dbReference type="PANTHER" id="PTHR13384:SF19">
    <property type="entry name" value="G PATCH DOMAIN-CONTAINING PROTEIN 1"/>
    <property type="match status" value="1"/>
</dbReference>
<feature type="chain" id="PRO_5046722372" evidence="3">
    <location>
        <begin position="21"/>
        <end position="925"/>
    </location>
</feature>
<feature type="region of interest" description="Disordered" evidence="2">
    <location>
        <begin position="756"/>
        <end position="847"/>
    </location>
</feature>
<comment type="similarity">
    <text evidence="1">Belongs to the GPATCH1 family.</text>
</comment>
<organism evidence="5 6">
    <name type="scientific">Cordylochernes scorpioides</name>
    <dbReference type="NCBI Taxonomy" id="51811"/>
    <lineage>
        <taxon>Eukaryota</taxon>
        <taxon>Metazoa</taxon>
        <taxon>Ecdysozoa</taxon>
        <taxon>Arthropoda</taxon>
        <taxon>Chelicerata</taxon>
        <taxon>Arachnida</taxon>
        <taxon>Pseudoscorpiones</taxon>
        <taxon>Cheliferoidea</taxon>
        <taxon>Chernetidae</taxon>
        <taxon>Cordylochernes</taxon>
    </lineage>
</organism>
<evidence type="ECO:0000313" key="5">
    <source>
        <dbReference type="EMBL" id="UYV60325.1"/>
    </source>
</evidence>
<proteinExistence type="inferred from homology"/>
<feature type="region of interest" description="Disordered" evidence="2">
    <location>
        <begin position="437"/>
        <end position="492"/>
    </location>
</feature>
<gene>
    <name evidence="5" type="ORF">LAZ67_1000825</name>
</gene>
<feature type="compositionally biased region" description="Pro residues" evidence="2">
    <location>
        <begin position="437"/>
        <end position="474"/>
    </location>
</feature>
<feature type="region of interest" description="Disordered" evidence="2">
    <location>
        <begin position="358"/>
        <end position="399"/>
    </location>
</feature>
<dbReference type="Pfam" id="PF01585">
    <property type="entry name" value="G-patch"/>
    <property type="match status" value="1"/>
</dbReference>
<evidence type="ECO:0000256" key="1">
    <source>
        <dbReference type="ARBA" id="ARBA00008600"/>
    </source>
</evidence>
<feature type="region of interest" description="Disordered" evidence="2">
    <location>
        <begin position="166"/>
        <end position="206"/>
    </location>
</feature>
<feature type="compositionally biased region" description="Pro residues" evidence="2">
    <location>
        <begin position="809"/>
        <end position="831"/>
    </location>
</feature>
<evidence type="ECO:0000256" key="3">
    <source>
        <dbReference type="SAM" id="SignalP"/>
    </source>
</evidence>
<feature type="signal peptide" evidence="3">
    <location>
        <begin position="1"/>
        <end position="20"/>
    </location>
</feature>
<dbReference type="PANTHER" id="PTHR13384">
    <property type="entry name" value="G PATCH DOMAIN-CONTAINING PROTEIN 1"/>
    <property type="match status" value="1"/>
</dbReference>
<dbReference type="PROSITE" id="PS50174">
    <property type="entry name" value="G_PATCH"/>
    <property type="match status" value="1"/>
</dbReference>
<evidence type="ECO:0000313" key="6">
    <source>
        <dbReference type="Proteomes" id="UP001235939"/>
    </source>
</evidence>
<dbReference type="Proteomes" id="UP001235939">
    <property type="component" value="Chromosome 01"/>
</dbReference>
<dbReference type="InterPro" id="IPR000467">
    <property type="entry name" value="G_patch_dom"/>
</dbReference>
<dbReference type="Pfam" id="PF26093">
    <property type="entry name" value="HTH_TGH"/>
    <property type="match status" value="1"/>
</dbReference>
<dbReference type="InterPro" id="IPR011666">
    <property type="entry name" value="DUF1604"/>
</dbReference>
<accession>A0ABY6JVY8</accession>
<reference evidence="5 6" key="1">
    <citation type="submission" date="2022-01" db="EMBL/GenBank/DDBJ databases">
        <title>A chromosomal length assembly of Cordylochernes scorpioides.</title>
        <authorList>
            <person name="Zeh D."/>
            <person name="Zeh J."/>
        </authorList>
    </citation>
    <scope>NUCLEOTIDE SEQUENCE [LARGE SCALE GENOMIC DNA]</scope>
    <source>
        <strain evidence="5">IN4F17</strain>
        <tissue evidence="5">Whole Body</tissue>
    </source>
</reference>
<keyword evidence="3" id="KW-0732">Signal</keyword>
<feature type="region of interest" description="Disordered" evidence="2">
    <location>
        <begin position="726"/>
        <end position="745"/>
    </location>
</feature>
<feature type="compositionally biased region" description="Basic residues" evidence="2">
    <location>
        <begin position="873"/>
        <end position="894"/>
    </location>
</feature>
<feature type="region of interest" description="Disordered" evidence="2">
    <location>
        <begin position="866"/>
        <end position="916"/>
    </location>
</feature>
<name>A0ABY6JVY8_9ARAC</name>
<sequence>MCQSLSLTSMVVLFPHLSVCVDEIPLKKAVQDETVRDEQGRRRFHGAFTGGFSAGYYNTVGSKEGWLPAAFKSSRSKKASQKYQRPEDFMDTEDLGSFGIAPRKVHTTTDFQDPSAADRSGSRKRPHSPGPIPGISASLGALIKPVNESIGVRLLCKLGWRPGQGIGPRLARPKKKTKKPESSPLTGVKIYGCSMPPGSDESDEEDENILYAPKDIEVPLYTPKDNLHGIGYQGLSQEPSHINLFEPTSTRAILPKEKKKISISGQAFGVGAFENEDEDIYARDDMSRYNFYLDDGLSEAKPKPKKPYHQNLLIDLNAITNQSPFDDVCTVTASQNVMGLVKALEGFHLAKKPPVAKPQYPAPTLPSNFRPVHNPSAMQQKEEPKPPSLGRHQFDAKSRGSILENKSVFSMLRPEDSARLQSIMAKMNPEAAAKLNLPPPALVEPSPEPPRPVAEPPRPIAEPPRPIAEPPRPAVPSRTNIRPSDFKPFAKDEEKQKRYDVYLTLLAAGNKDSPEYKAFVYHLNMMGGCTEGLSSLQPRTMTEWERQRERDEFERSAVLYQPLSTRGGGLGSRFVSAGRHDDDDRMVEVPLDQDKDQQKQEDQAAAAKMKMFGRLTRETFPWHPAKVLCKRFNVPNPYPDSTEVGVPTVKRDKFSIFNFLTVPQEDDNTATRPEVLIPWDVELKKLETTPQFDSSLLTNRTMMFQKSSHLPQISITELHHLLHLPHITRRNPPPPGLEEEEAERPPMDLFKAVFGDTSSEDEEPQQEETPAAKLPAPEPPQPAVSLPRQPASGVFANLDLDALNRRAPRPSPALPPAPVEPPPQPAPPPASDPSSYGPALPPSGALPWESSELAYEMYKNKDESLLYTSDSSKKHKKHKKHKSDKKRKKKKKKNSKETYEADQSSSDSEEDLTDSQILERKLVFF</sequence>
<dbReference type="Pfam" id="PF07713">
    <property type="entry name" value="DUF1604"/>
    <property type="match status" value="1"/>
</dbReference>
<keyword evidence="6" id="KW-1185">Reference proteome</keyword>